<keyword evidence="10 14" id="KW-1133">Transmembrane helix</keyword>
<dbReference type="InterPro" id="IPR016483">
    <property type="entry name" value="UCP006404_Pept_M50_CBS"/>
</dbReference>
<evidence type="ECO:0000256" key="5">
    <source>
        <dbReference type="ARBA" id="ARBA00022692"/>
    </source>
</evidence>
<evidence type="ECO:0000313" key="20">
    <source>
        <dbReference type="EMBL" id="QDT07619.1"/>
    </source>
</evidence>
<evidence type="ECO:0000256" key="13">
    <source>
        <dbReference type="ARBA" id="ARBA00023136"/>
    </source>
</evidence>
<evidence type="ECO:0000256" key="10">
    <source>
        <dbReference type="ARBA" id="ARBA00022989"/>
    </source>
</evidence>
<comment type="caution">
    <text evidence="14">Lacks conserved residue(s) required for the propagation of feature annotation.</text>
</comment>
<dbReference type="PANTHER" id="PTHR39188">
    <property type="entry name" value="MEMBRANE-ASSOCIATED ZINC METALLOPROTEASE M50B"/>
    <property type="match status" value="1"/>
</dbReference>
<evidence type="ECO:0000256" key="4">
    <source>
        <dbReference type="ARBA" id="ARBA00022670"/>
    </source>
</evidence>
<keyword evidence="9 14" id="KW-0862">Zinc</keyword>
<evidence type="ECO:0000256" key="1">
    <source>
        <dbReference type="ARBA" id="ARBA00004651"/>
    </source>
</evidence>
<protein>
    <recommendedName>
        <fullName evidence="14">Zinc metalloprotease</fullName>
    </recommendedName>
</protein>
<dbReference type="Proteomes" id="UP000318538">
    <property type="component" value="Chromosome"/>
</dbReference>
<dbReference type="GO" id="GO:0005886">
    <property type="term" value="C:plasma membrane"/>
    <property type="evidence" value="ECO:0007669"/>
    <property type="project" value="UniProtKB-SubCell"/>
</dbReference>
<keyword evidence="11 14" id="KW-0482">Metalloprotease</keyword>
<evidence type="ECO:0000256" key="8">
    <source>
        <dbReference type="ARBA" id="ARBA00022801"/>
    </source>
</evidence>
<dbReference type="GO" id="GO:0046872">
    <property type="term" value="F:metal ion binding"/>
    <property type="evidence" value="ECO:0007669"/>
    <property type="project" value="UniProtKB-UniRule"/>
</dbReference>
<evidence type="ECO:0000256" key="17">
    <source>
        <dbReference type="PROSITE-ProRule" id="PRU00703"/>
    </source>
</evidence>
<dbReference type="PROSITE" id="PS51371">
    <property type="entry name" value="CBS"/>
    <property type="match status" value="1"/>
</dbReference>
<keyword evidence="21" id="KW-1185">Reference proteome</keyword>
<feature type="domain" description="CBS" evidence="19">
    <location>
        <begin position="271"/>
        <end position="328"/>
    </location>
</feature>
<dbReference type="GO" id="GO:0008237">
    <property type="term" value="F:metallopeptidase activity"/>
    <property type="evidence" value="ECO:0007669"/>
    <property type="project" value="UniProtKB-UniRule"/>
</dbReference>
<dbReference type="EMBL" id="CP036525">
    <property type="protein sequence ID" value="QDT07619.1"/>
    <property type="molecule type" value="Genomic_DNA"/>
</dbReference>
<evidence type="ECO:0000256" key="12">
    <source>
        <dbReference type="ARBA" id="ARBA00023122"/>
    </source>
</evidence>
<keyword evidence="7" id="KW-0677">Repeat</keyword>
<evidence type="ECO:0000256" key="18">
    <source>
        <dbReference type="SAM" id="MobiDB-lite"/>
    </source>
</evidence>
<evidence type="ECO:0000256" key="15">
    <source>
        <dbReference type="PIRSR" id="PIRSR006404-1"/>
    </source>
</evidence>
<feature type="transmembrane region" description="Helical" evidence="14">
    <location>
        <begin position="165"/>
        <end position="188"/>
    </location>
</feature>
<dbReference type="Pfam" id="PF00571">
    <property type="entry name" value="CBS"/>
    <property type="match status" value="1"/>
</dbReference>
<evidence type="ECO:0000256" key="2">
    <source>
        <dbReference type="ARBA" id="ARBA00007931"/>
    </source>
</evidence>
<evidence type="ECO:0000313" key="21">
    <source>
        <dbReference type="Proteomes" id="UP000318538"/>
    </source>
</evidence>
<dbReference type="KEGG" id="rlc:K227x_60470"/>
<dbReference type="InterPro" id="IPR008915">
    <property type="entry name" value="Peptidase_M50"/>
</dbReference>
<dbReference type="GO" id="GO:0006508">
    <property type="term" value="P:proteolysis"/>
    <property type="evidence" value="ECO:0007669"/>
    <property type="project" value="UniProtKB-KW"/>
</dbReference>
<feature type="binding site" evidence="16">
    <location>
        <position position="66"/>
    </location>
    <ligand>
        <name>Zn(2+)</name>
        <dbReference type="ChEBI" id="CHEBI:29105"/>
        <note>catalytic</note>
    </ligand>
</feature>
<feature type="transmembrane region" description="Helical" evidence="14">
    <location>
        <begin position="102"/>
        <end position="127"/>
    </location>
</feature>
<keyword evidence="5 14" id="KW-0812">Transmembrane</keyword>
<keyword evidence="6 14" id="KW-0479">Metal-binding</keyword>
<feature type="binding site" evidence="16">
    <location>
        <position position="62"/>
    </location>
    <ligand>
        <name>Zn(2+)</name>
        <dbReference type="ChEBI" id="CHEBI:29105"/>
        <note>catalytic</note>
    </ligand>
</feature>
<feature type="transmembrane region" description="Helical" evidence="14">
    <location>
        <begin position="41"/>
        <end position="61"/>
    </location>
</feature>
<proteinExistence type="inferred from homology"/>
<comment type="cofactor">
    <cofactor evidence="14 16">
        <name>Zn(2+)</name>
        <dbReference type="ChEBI" id="CHEBI:29105"/>
    </cofactor>
    <text evidence="14 16">Binds 1 zinc ion per subunit.</text>
</comment>
<evidence type="ECO:0000256" key="7">
    <source>
        <dbReference type="ARBA" id="ARBA00022737"/>
    </source>
</evidence>
<organism evidence="20 21">
    <name type="scientific">Rubripirellula lacrimiformis</name>
    <dbReference type="NCBI Taxonomy" id="1930273"/>
    <lineage>
        <taxon>Bacteria</taxon>
        <taxon>Pseudomonadati</taxon>
        <taxon>Planctomycetota</taxon>
        <taxon>Planctomycetia</taxon>
        <taxon>Pirellulales</taxon>
        <taxon>Pirellulaceae</taxon>
        <taxon>Rubripirellula</taxon>
    </lineage>
</organism>
<feature type="region of interest" description="Disordered" evidence="18">
    <location>
        <begin position="388"/>
        <end position="412"/>
    </location>
</feature>
<dbReference type="PANTHER" id="PTHR39188:SF3">
    <property type="entry name" value="STAGE IV SPORULATION PROTEIN FB"/>
    <property type="match status" value="1"/>
</dbReference>
<evidence type="ECO:0000256" key="14">
    <source>
        <dbReference type="PIRNR" id="PIRNR006404"/>
    </source>
</evidence>
<feature type="binding site" evidence="16">
    <location>
        <position position="191"/>
    </location>
    <ligand>
        <name>Zn(2+)</name>
        <dbReference type="ChEBI" id="CHEBI:29105"/>
        <note>catalytic</note>
    </ligand>
</feature>
<accession>A0A517NKL3</accession>
<dbReference type="InterPro" id="IPR000644">
    <property type="entry name" value="CBS_dom"/>
</dbReference>
<keyword evidence="8 14" id="KW-0378">Hydrolase</keyword>
<dbReference type="OrthoDB" id="9800627at2"/>
<dbReference type="InterPro" id="IPR046342">
    <property type="entry name" value="CBS_dom_sf"/>
</dbReference>
<dbReference type="PIRSF" id="PIRSF006404">
    <property type="entry name" value="UCP006404_Pept_M50_CBS"/>
    <property type="match status" value="1"/>
</dbReference>
<keyword evidence="4 14" id="KW-0645">Protease</keyword>
<evidence type="ECO:0000256" key="3">
    <source>
        <dbReference type="ARBA" id="ARBA00022475"/>
    </source>
</evidence>
<evidence type="ECO:0000256" key="11">
    <source>
        <dbReference type="ARBA" id="ARBA00023049"/>
    </source>
</evidence>
<keyword evidence="12 17" id="KW-0129">CBS domain</keyword>
<evidence type="ECO:0000256" key="16">
    <source>
        <dbReference type="PIRSR" id="PIRSR006404-2"/>
    </source>
</evidence>
<keyword evidence="3" id="KW-1003">Cell membrane</keyword>
<dbReference type="RefSeq" id="WP_145175837.1">
    <property type="nucleotide sequence ID" value="NZ_CP036525.1"/>
</dbReference>
<evidence type="ECO:0000256" key="9">
    <source>
        <dbReference type="ARBA" id="ARBA00022833"/>
    </source>
</evidence>
<evidence type="ECO:0000256" key="6">
    <source>
        <dbReference type="ARBA" id="ARBA00022723"/>
    </source>
</evidence>
<feature type="active site" evidence="15">
    <location>
        <position position="63"/>
    </location>
</feature>
<comment type="subcellular location">
    <subcellularLocation>
        <location evidence="1">Cell membrane</location>
        <topology evidence="1">Multi-pass membrane protein</topology>
    </subcellularLocation>
</comment>
<name>A0A517NKL3_9BACT</name>
<dbReference type="Pfam" id="PF02163">
    <property type="entry name" value="Peptidase_M50"/>
    <property type="match status" value="1"/>
</dbReference>
<feature type="transmembrane region" description="Helical" evidence="14">
    <location>
        <begin position="12"/>
        <end position="35"/>
    </location>
</feature>
<keyword evidence="13 14" id="KW-0472">Membrane</keyword>
<evidence type="ECO:0000259" key="19">
    <source>
        <dbReference type="PROSITE" id="PS51371"/>
    </source>
</evidence>
<dbReference type="AlphaFoldDB" id="A0A517NKL3"/>
<dbReference type="SUPFAM" id="SSF54631">
    <property type="entry name" value="CBS-domain pair"/>
    <property type="match status" value="1"/>
</dbReference>
<reference evidence="20 21" key="1">
    <citation type="submission" date="2019-02" db="EMBL/GenBank/DDBJ databases">
        <title>Deep-cultivation of Planctomycetes and their phenomic and genomic characterization uncovers novel biology.</title>
        <authorList>
            <person name="Wiegand S."/>
            <person name="Jogler M."/>
            <person name="Boedeker C."/>
            <person name="Pinto D."/>
            <person name="Vollmers J."/>
            <person name="Rivas-Marin E."/>
            <person name="Kohn T."/>
            <person name="Peeters S.H."/>
            <person name="Heuer A."/>
            <person name="Rast P."/>
            <person name="Oberbeckmann S."/>
            <person name="Bunk B."/>
            <person name="Jeske O."/>
            <person name="Meyerdierks A."/>
            <person name="Storesund J.E."/>
            <person name="Kallscheuer N."/>
            <person name="Luecker S."/>
            <person name="Lage O.M."/>
            <person name="Pohl T."/>
            <person name="Merkel B.J."/>
            <person name="Hornburger P."/>
            <person name="Mueller R.-W."/>
            <person name="Bruemmer F."/>
            <person name="Labrenz M."/>
            <person name="Spormann A.M."/>
            <person name="Op den Camp H."/>
            <person name="Overmann J."/>
            <person name="Amann R."/>
            <person name="Jetten M.S.M."/>
            <person name="Mascher T."/>
            <person name="Medema M.H."/>
            <person name="Devos D.P."/>
            <person name="Kaster A.-K."/>
            <person name="Ovreas L."/>
            <person name="Rohde M."/>
            <person name="Galperin M.Y."/>
            <person name="Jogler C."/>
        </authorList>
    </citation>
    <scope>NUCLEOTIDE SEQUENCE [LARGE SCALE GENOMIC DNA]</scope>
    <source>
        <strain evidence="20 21">K22_7</strain>
    </source>
</reference>
<comment type="similarity">
    <text evidence="2 14">Belongs to the peptidase M50B family.</text>
</comment>
<dbReference type="Gene3D" id="3.10.580.10">
    <property type="entry name" value="CBS-domain"/>
    <property type="match status" value="1"/>
</dbReference>
<gene>
    <name evidence="20" type="primary">rip3</name>
    <name evidence="20" type="ORF">K227x_60470</name>
</gene>
<sequence>MPESLLARRLKLGTYLGIGLYVHWSFSLAVVFVALRSLSLGLTGVAFAIAQLFSVFFCVTLHEYGHAMAARCFGIGTADITLLPIGGVARLQRMPRIPWQELVVAVAGPAVNVVIVGVLMVTLAVLADPADIRAMGSFVVAMFTGDLISAESNDTAMQIFTEPSWLGFGILMMLVNTMLVLFNMIPAFPMDGGRVFRSILAMVMDYSRATSIASKVGLVCAGLMAVAALSSEPPNPIPVLIAAFIGYAGIAEARQVNLMEKVRGLRVSDVMIESDRALSMDTPLDEIARQWRKTSQPTLPIVSIVGTVVGTLRLEDVAAAIAAGQPPETTAGQLVDHRHGIEVLGVDELLSSALSRPSKTHRQIPVVDSQHHLVGILDLETMLSRRGLPSPTAVPATEPSIDGAVPRFDATN</sequence>